<dbReference type="InterPro" id="IPR017025">
    <property type="entry name" value="Cancer-assoc_antigen_RCAS1"/>
</dbReference>
<sequence>MLKVVWNILKFVIGSVLSIFRPLRRLICQRRKSSESDGAELTSIGTGGLLLDTPLACPEDVEGTQIELESWDTWDLQSQTGSGYKATGNYPDQQLAQYNTHARGDAQMNGVGLKPPQGYNYNKKDAQLTENEPDVNYFEDMTPQVRRQPKILIRKKDATLTTSSSQSFTNRLAVMSDVPFTNSELEAWQDEANAWDTEEASEDLTWQAEETIKENKRKERMERHVEQQKKKQKKDEMRGVKIGSLATRLS</sequence>
<feature type="compositionally biased region" description="Basic and acidic residues" evidence="1">
    <location>
        <begin position="213"/>
        <end position="239"/>
    </location>
</feature>
<dbReference type="PANTHER" id="PTHR15208">
    <property type="entry name" value="RECEPTOR-BINDING CANCER ANTIGEN EXPRESSED ON SISO CELLS CANCER ASSOCIATED SURFACE ANTIGEN RCAS1 ESTROGEN RECEPTOR-BINDING FRAGMENT- ASSOCIATED GENE 9 PROTEIN"/>
    <property type="match status" value="1"/>
</dbReference>
<protein>
    <recommendedName>
        <fullName evidence="3">Receptor-binding cancer antigen expressed on SiSo cells</fullName>
    </recommendedName>
</protein>
<evidence type="ECO:0008006" key="3">
    <source>
        <dbReference type="Google" id="ProtNLM"/>
    </source>
</evidence>
<dbReference type="PANTHER" id="PTHR15208:SF2">
    <property type="entry name" value="RECEPTOR-BINDING CANCER ANTIGEN EXPRESSED ON SISO CELLS"/>
    <property type="match status" value="1"/>
</dbReference>
<evidence type="ECO:0000256" key="1">
    <source>
        <dbReference type="SAM" id="MobiDB-lite"/>
    </source>
</evidence>
<name>A0A0B7A690_9EUPU</name>
<reference evidence="2" key="1">
    <citation type="submission" date="2014-12" db="EMBL/GenBank/DDBJ databases">
        <title>Insight into the proteome of Arion vulgaris.</title>
        <authorList>
            <person name="Aradska J."/>
            <person name="Bulat T."/>
            <person name="Smidak R."/>
            <person name="Sarate P."/>
            <person name="Gangsoo J."/>
            <person name="Sialana F."/>
            <person name="Bilban M."/>
            <person name="Lubec G."/>
        </authorList>
    </citation>
    <scope>NUCLEOTIDE SEQUENCE</scope>
    <source>
        <tissue evidence="2">Skin</tissue>
    </source>
</reference>
<gene>
    <name evidence="2" type="primary">ORF95767</name>
</gene>
<dbReference type="EMBL" id="HACG01028630">
    <property type="protein sequence ID" value="CEK75495.1"/>
    <property type="molecule type" value="Transcribed_RNA"/>
</dbReference>
<dbReference type="GO" id="GO:0030141">
    <property type="term" value="C:secretory granule"/>
    <property type="evidence" value="ECO:0007669"/>
    <property type="project" value="TreeGrafter"/>
</dbReference>
<organism evidence="2">
    <name type="scientific">Arion vulgaris</name>
    <dbReference type="NCBI Taxonomy" id="1028688"/>
    <lineage>
        <taxon>Eukaryota</taxon>
        <taxon>Metazoa</taxon>
        <taxon>Spiralia</taxon>
        <taxon>Lophotrochozoa</taxon>
        <taxon>Mollusca</taxon>
        <taxon>Gastropoda</taxon>
        <taxon>Heterobranchia</taxon>
        <taxon>Euthyneura</taxon>
        <taxon>Panpulmonata</taxon>
        <taxon>Eupulmonata</taxon>
        <taxon>Stylommatophora</taxon>
        <taxon>Helicina</taxon>
        <taxon>Arionoidea</taxon>
        <taxon>Arionidae</taxon>
        <taxon>Arion</taxon>
    </lineage>
</organism>
<dbReference type="AlphaFoldDB" id="A0A0B7A690"/>
<evidence type="ECO:0000313" key="2">
    <source>
        <dbReference type="EMBL" id="CEK75495.1"/>
    </source>
</evidence>
<proteinExistence type="predicted"/>
<feature type="region of interest" description="Disordered" evidence="1">
    <location>
        <begin position="213"/>
        <end position="250"/>
    </location>
</feature>
<dbReference type="PIRSF" id="PIRSF034247">
    <property type="entry name" value="RCAS1"/>
    <property type="match status" value="1"/>
</dbReference>
<accession>A0A0B7A690</accession>